<proteinExistence type="predicted"/>
<dbReference type="SUPFAM" id="SSF50494">
    <property type="entry name" value="Trypsin-like serine proteases"/>
    <property type="match status" value="1"/>
</dbReference>
<keyword evidence="2" id="KW-1185">Reference proteome</keyword>
<accession>A0AAV4GRT1</accession>
<organism evidence="1 2">
    <name type="scientific">Elysia marginata</name>
    <dbReference type="NCBI Taxonomy" id="1093978"/>
    <lineage>
        <taxon>Eukaryota</taxon>
        <taxon>Metazoa</taxon>
        <taxon>Spiralia</taxon>
        <taxon>Lophotrochozoa</taxon>
        <taxon>Mollusca</taxon>
        <taxon>Gastropoda</taxon>
        <taxon>Heterobranchia</taxon>
        <taxon>Euthyneura</taxon>
        <taxon>Panpulmonata</taxon>
        <taxon>Sacoglossa</taxon>
        <taxon>Placobranchoidea</taxon>
        <taxon>Plakobranchidae</taxon>
        <taxon>Elysia</taxon>
    </lineage>
</organism>
<evidence type="ECO:0000313" key="2">
    <source>
        <dbReference type="Proteomes" id="UP000762676"/>
    </source>
</evidence>
<name>A0AAV4GRT1_9GAST</name>
<evidence type="ECO:0000313" key="1">
    <source>
        <dbReference type="EMBL" id="GFR88001.1"/>
    </source>
</evidence>
<dbReference type="Proteomes" id="UP000762676">
    <property type="component" value="Unassembled WGS sequence"/>
</dbReference>
<dbReference type="EMBL" id="BMAT01001548">
    <property type="protein sequence ID" value="GFR88001.1"/>
    <property type="molecule type" value="Genomic_DNA"/>
</dbReference>
<protein>
    <submittedName>
        <fullName evidence="1">Uncharacterized protein</fullName>
    </submittedName>
</protein>
<sequence>MPGRHECAIFSSRENEAAESCDSYKNCKKNSGHENFISAQDFKDNYLPRLQSDVRRKMFRSKIDITVRLRVNCTSRGRPDGYPMAEDRGIRKMRVGTGSVWCVEYPKYSEPCVCPKCHGNVARKQWRFRVQTAQHVVFTTEEAKTTQIDFFYDDDSCKSDGRMKSAWGVEVKWSEPDKDFCYMECVTCNEDLGVMIEKFDSCWLNGGELDRQDLSQLGLLPSGGEGCVPALTVSHPHGQPKIITVGVETHRDKETDRVGYNTPTCPGSSGAKVFACDRLWWLLLVHSKTVKNHKLNVFQRWLTKMRGHETEQEQINYGYKL</sequence>
<dbReference type="AlphaFoldDB" id="A0AAV4GRT1"/>
<gene>
    <name evidence="1" type="ORF">ElyMa_000759900</name>
</gene>
<dbReference type="InterPro" id="IPR009003">
    <property type="entry name" value="Peptidase_S1_PA"/>
</dbReference>
<comment type="caution">
    <text evidence="1">The sequence shown here is derived from an EMBL/GenBank/DDBJ whole genome shotgun (WGS) entry which is preliminary data.</text>
</comment>
<reference evidence="1 2" key="1">
    <citation type="journal article" date="2021" name="Elife">
        <title>Chloroplast acquisition without the gene transfer in kleptoplastic sea slugs, Plakobranchus ocellatus.</title>
        <authorList>
            <person name="Maeda T."/>
            <person name="Takahashi S."/>
            <person name="Yoshida T."/>
            <person name="Shimamura S."/>
            <person name="Takaki Y."/>
            <person name="Nagai Y."/>
            <person name="Toyoda A."/>
            <person name="Suzuki Y."/>
            <person name="Arimoto A."/>
            <person name="Ishii H."/>
            <person name="Satoh N."/>
            <person name="Nishiyama T."/>
            <person name="Hasebe M."/>
            <person name="Maruyama T."/>
            <person name="Minagawa J."/>
            <person name="Obokata J."/>
            <person name="Shigenobu S."/>
        </authorList>
    </citation>
    <scope>NUCLEOTIDE SEQUENCE [LARGE SCALE GENOMIC DNA]</scope>
</reference>